<comment type="caution">
    <text evidence="3">The sequence shown here is derived from an EMBL/GenBank/DDBJ whole genome shotgun (WGS) entry which is preliminary data.</text>
</comment>
<protein>
    <recommendedName>
        <fullName evidence="5">Ras-related protein Rab-28</fullName>
    </recommendedName>
</protein>
<dbReference type="PRINTS" id="PR00449">
    <property type="entry name" value="RASTRNSFRMNG"/>
</dbReference>
<dbReference type="SMART" id="SM00176">
    <property type="entry name" value="RAN"/>
    <property type="match status" value="1"/>
</dbReference>
<dbReference type="Gene3D" id="3.40.50.300">
    <property type="entry name" value="P-loop containing nucleotide triphosphate hydrolases"/>
    <property type="match status" value="1"/>
</dbReference>
<feature type="compositionally biased region" description="Polar residues" evidence="2">
    <location>
        <begin position="240"/>
        <end position="255"/>
    </location>
</feature>
<dbReference type="AlphaFoldDB" id="A0AB34K0D6"/>
<feature type="region of interest" description="Disordered" evidence="2">
    <location>
        <begin position="1"/>
        <end position="39"/>
    </location>
</feature>
<dbReference type="Proteomes" id="UP001515480">
    <property type="component" value="Unassembled WGS sequence"/>
</dbReference>
<evidence type="ECO:0000313" key="3">
    <source>
        <dbReference type="EMBL" id="KAL1526586.1"/>
    </source>
</evidence>
<proteinExistence type="predicted"/>
<dbReference type="GO" id="GO:0005525">
    <property type="term" value="F:GTP binding"/>
    <property type="evidence" value="ECO:0007669"/>
    <property type="project" value="InterPro"/>
</dbReference>
<evidence type="ECO:0000313" key="4">
    <source>
        <dbReference type="Proteomes" id="UP001515480"/>
    </source>
</evidence>
<dbReference type="GO" id="GO:0003924">
    <property type="term" value="F:GTPase activity"/>
    <property type="evidence" value="ECO:0007669"/>
    <property type="project" value="InterPro"/>
</dbReference>
<dbReference type="SUPFAM" id="SSF52540">
    <property type="entry name" value="P-loop containing nucleoside triphosphate hydrolases"/>
    <property type="match status" value="1"/>
</dbReference>
<accession>A0AB34K0D6</accession>
<dbReference type="InterPro" id="IPR027417">
    <property type="entry name" value="P-loop_NTPase"/>
</dbReference>
<gene>
    <name evidence="3" type="ORF">AB1Y20_015291</name>
</gene>
<keyword evidence="4" id="KW-1185">Reference proteome</keyword>
<dbReference type="PROSITE" id="PS51420">
    <property type="entry name" value="RHO"/>
    <property type="match status" value="1"/>
</dbReference>
<feature type="region of interest" description="Disordered" evidence="2">
    <location>
        <begin position="235"/>
        <end position="262"/>
    </location>
</feature>
<dbReference type="InterPro" id="IPR001806">
    <property type="entry name" value="Small_GTPase"/>
</dbReference>
<organism evidence="3 4">
    <name type="scientific">Prymnesium parvum</name>
    <name type="common">Toxic golden alga</name>
    <dbReference type="NCBI Taxonomy" id="97485"/>
    <lineage>
        <taxon>Eukaryota</taxon>
        <taxon>Haptista</taxon>
        <taxon>Haptophyta</taxon>
        <taxon>Prymnesiophyceae</taxon>
        <taxon>Prymnesiales</taxon>
        <taxon>Prymnesiaceae</taxon>
        <taxon>Prymnesium</taxon>
    </lineage>
</organism>
<dbReference type="SMART" id="SM00174">
    <property type="entry name" value="RHO"/>
    <property type="match status" value="1"/>
</dbReference>
<dbReference type="NCBIfam" id="TIGR00231">
    <property type="entry name" value="small_GTP"/>
    <property type="match status" value="1"/>
</dbReference>
<dbReference type="PANTHER" id="PTHR47978">
    <property type="match status" value="1"/>
</dbReference>
<dbReference type="PROSITE" id="PS51419">
    <property type="entry name" value="RAB"/>
    <property type="match status" value="1"/>
</dbReference>
<name>A0AB34K0D6_PRYPA</name>
<evidence type="ECO:0000256" key="2">
    <source>
        <dbReference type="SAM" id="MobiDB-lite"/>
    </source>
</evidence>
<dbReference type="InterPro" id="IPR005225">
    <property type="entry name" value="Small_GTP-bd"/>
</dbReference>
<reference evidence="3 4" key="1">
    <citation type="journal article" date="2024" name="Science">
        <title>Giant polyketide synthase enzymes in the biosynthesis of giant marine polyether toxins.</title>
        <authorList>
            <person name="Fallon T.R."/>
            <person name="Shende V.V."/>
            <person name="Wierzbicki I.H."/>
            <person name="Pendleton A.L."/>
            <person name="Watervoot N.F."/>
            <person name="Auber R.P."/>
            <person name="Gonzalez D.J."/>
            <person name="Wisecaver J.H."/>
            <person name="Moore B.S."/>
        </authorList>
    </citation>
    <scope>NUCLEOTIDE SEQUENCE [LARGE SCALE GENOMIC DNA]</scope>
    <source>
        <strain evidence="3 4">12B1</strain>
    </source>
</reference>
<evidence type="ECO:0000256" key="1">
    <source>
        <dbReference type="ARBA" id="ARBA00022741"/>
    </source>
</evidence>
<dbReference type="EMBL" id="JBGBPQ010000003">
    <property type="protein sequence ID" value="KAL1526586.1"/>
    <property type="molecule type" value="Genomic_DNA"/>
</dbReference>
<sequence>MQQQMDASSRAAPPPVPTASDRKRQAANAARAMEDSDDEPEQLQFKVILLGDGAVGKTSIAMRFTEDHFAKQYKQTIGVDFFIKRLVLPGEVHAALQIWDIGGQTIGGKMIGNYIYGADAVLLCYDITNYESFQNLEDWYRLVQRTFQGDTMPRVTLIGNKTDLNHMRMVKVEKHNLFADENDMYSCFMSAKTGDNVDQCFFRVAADLSGVTLTKPEIEVASKIVTAQIVNHPLEDESDASQTKNHNETAANRSKGSGCVVQ</sequence>
<keyword evidence="1" id="KW-0547">Nucleotide-binding</keyword>
<evidence type="ECO:0008006" key="5">
    <source>
        <dbReference type="Google" id="ProtNLM"/>
    </source>
</evidence>
<dbReference type="SMART" id="SM00173">
    <property type="entry name" value="RAS"/>
    <property type="match status" value="1"/>
</dbReference>
<dbReference type="PROSITE" id="PS51421">
    <property type="entry name" value="RAS"/>
    <property type="match status" value="1"/>
</dbReference>
<dbReference type="FunFam" id="3.40.50.300:FF:001508">
    <property type="entry name" value="Small GTP-binding protein Rab28, putative"/>
    <property type="match status" value="1"/>
</dbReference>
<dbReference type="Pfam" id="PF00071">
    <property type="entry name" value="Ras"/>
    <property type="match status" value="1"/>
</dbReference>
<dbReference type="SMART" id="SM00175">
    <property type="entry name" value="RAB"/>
    <property type="match status" value="1"/>
</dbReference>